<dbReference type="InterPro" id="IPR023213">
    <property type="entry name" value="CAT-like_dom_sf"/>
</dbReference>
<dbReference type="InterPro" id="IPR020802">
    <property type="entry name" value="TesA-like"/>
</dbReference>
<dbReference type="InterPro" id="IPR029058">
    <property type="entry name" value="AB_hydrolase_fold"/>
</dbReference>
<dbReference type="NCBIfam" id="TIGR01720">
    <property type="entry name" value="NRPS-para261"/>
    <property type="match status" value="1"/>
</dbReference>
<dbReference type="InterPro" id="IPR001242">
    <property type="entry name" value="Condensation_dom"/>
</dbReference>
<evidence type="ECO:0000259" key="1">
    <source>
        <dbReference type="SMART" id="SM00824"/>
    </source>
</evidence>
<evidence type="ECO:0000313" key="3">
    <source>
        <dbReference type="Proteomes" id="UP000199706"/>
    </source>
</evidence>
<protein>
    <submittedName>
        <fullName evidence="2">Non-ribosomal peptide synthase domain TIGR01720</fullName>
    </submittedName>
</protein>
<reference evidence="2 3" key="1">
    <citation type="submission" date="2016-10" db="EMBL/GenBank/DDBJ databases">
        <authorList>
            <person name="de Groot N.N."/>
        </authorList>
    </citation>
    <scope>NUCLEOTIDE SEQUENCE [LARGE SCALE GENOMIC DNA]</scope>
    <source>
        <strain evidence="2 3">LMG 2247</strain>
    </source>
</reference>
<dbReference type="PANTHER" id="PTHR45398">
    <property type="match status" value="1"/>
</dbReference>
<evidence type="ECO:0000313" key="2">
    <source>
        <dbReference type="EMBL" id="SDI89205.1"/>
    </source>
</evidence>
<dbReference type="Pfam" id="PF00668">
    <property type="entry name" value="Condensation"/>
    <property type="match status" value="1"/>
</dbReference>
<dbReference type="Gene3D" id="3.30.559.10">
    <property type="entry name" value="Chloramphenicol acetyltransferase-like domain"/>
    <property type="match status" value="1"/>
</dbReference>
<organism evidence="2 3">
    <name type="scientific">Paraburkholderia phenazinium</name>
    <dbReference type="NCBI Taxonomy" id="60549"/>
    <lineage>
        <taxon>Bacteria</taxon>
        <taxon>Pseudomonadati</taxon>
        <taxon>Pseudomonadota</taxon>
        <taxon>Betaproteobacteria</taxon>
        <taxon>Burkholderiales</taxon>
        <taxon>Burkholderiaceae</taxon>
        <taxon>Paraburkholderia</taxon>
    </lineage>
</organism>
<feature type="non-terminal residue" evidence="2">
    <location>
        <position position="1"/>
    </location>
</feature>
<proteinExistence type="predicted"/>
<dbReference type="InterPro" id="IPR010060">
    <property type="entry name" value="NRPS_synth"/>
</dbReference>
<feature type="domain" description="Thioesterase TesA-like" evidence="1">
    <location>
        <begin position="416"/>
        <end position="623"/>
    </location>
</feature>
<dbReference type="Gene3D" id="3.40.50.1820">
    <property type="entry name" value="alpha/beta hydrolase"/>
    <property type="match status" value="1"/>
</dbReference>
<dbReference type="Proteomes" id="UP000199706">
    <property type="component" value="Unassembled WGS sequence"/>
</dbReference>
<name>A0A1G8PA86_9BURK</name>
<dbReference type="InterPro" id="IPR001031">
    <property type="entry name" value="Thioesterase"/>
</dbReference>
<dbReference type="AlphaFoldDB" id="A0A1G8PA86"/>
<dbReference type="Gene3D" id="3.30.559.30">
    <property type="entry name" value="Nonribosomal peptide synthetase, condensation domain"/>
    <property type="match status" value="1"/>
</dbReference>
<dbReference type="EMBL" id="FNCJ01000043">
    <property type="protein sequence ID" value="SDI89205.1"/>
    <property type="molecule type" value="Genomic_DNA"/>
</dbReference>
<dbReference type="Pfam" id="PF00975">
    <property type="entry name" value="Thioesterase"/>
    <property type="match status" value="1"/>
</dbReference>
<dbReference type="PANTHER" id="PTHR45398:SF1">
    <property type="entry name" value="ENZYME, PUTATIVE (JCVI)-RELATED"/>
    <property type="match status" value="1"/>
</dbReference>
<accession>A0A1G8PA86</accession>
<sequence length="638" mass="68909">GPLWRVGHFETPEETRLLIAIHHLSVDGVSWRVLLEELQTAYDQAERSEPISLPAPSMSWRAWVRALYQYAESSERVAELAWWQIALDAPALRAGPLFAARMAYPEPQKTLVKKLSPELTAFLLREAPRAYRMRVDEVLLAALARAVGDASSRDELLVELEGHGREDVIDGADLSRTVGWFTTQYPLALPRGTTPADSLLRVRERLAGVPQRGLGWGLLACCADEASRSTIQALPVPEIGFNYLGRFDQTFDNASRFGFASESSGDAIAPRARLPDRALDINSWISGDALSLSWGYAPQFVSEALAEDIAAAFERALVELLDHLRAATPLPDAPAPLRAVPESLEALARDDAVAASWTARAIYEASLPVPPFDALAGWFARRQPAGASGSAADAPSPATLLPAVPLNALGAPATLFCLHPGYGMVGEYRTLAQALNGRVTLIALQAPAVRGEPWQGDTFEALAAYYARSIEALQPNGGYALLGWSFGGRLAIAIADYFEQRRKRVSFVGIADTATHREDGPESVAENGGAAEPELALLEQAGPSLLQQALAADSLHAALMARHTLPRIGGDLHVWRALRIADPRRRMAWAGHTLGRLHEFDIDATHSSIVHHPAFAAQLMAVLGERIGGTPEALPGKS</sequence>
<dbReference type="RefSeq" id="WP_244896719.1">
    <property type="nucleotide sequence ID" value="NZ_FNCJ01000043.1"/>
</dbReference>
<gene>
    <name evidence="2" type="ORF">SAMN05216466_14311</name>
</gene>
<dbReference type="SMART" id="SM00824">
    <property type="entry name" value="PKS_TE"/>
    <property type="match status" value="1"/>
</dbReference>
<dbReference type="SUPFAM" id="SSF53474">
    <property type="entry name" value="alpha/beta-Hydrolases"/>
    <property type="match status" value="1"/>
</dbReference>
<dbReference type="GO" id="GO:0003824">
    <property type="term" value="F:catalytic activity"/>
    <property type="evidence" value="ECO:0007669"/>
    <property type="project" value="InterPro"/>
</dbReference>
<dbReference type="SUPFAM" id="SSF52777">
    <property type="entry name" value="CoA-dependent acyltransferases"/>
    <property type="match status" value="2"/>
</dbReference>